<comment type="caution">
    <text evidence="1">The sequence shown here is derived from an EMBL/GenBank/DDBJ whole genome shotgun (WGS) entry which is preliminary data.</text>
</comment>
<sequence>MPEIDPTRYSEVPRKFLDIYIEQLFGHNGAKKIAIKENIEPYDWVKQTRDSYELWLSYAMLELLSKRRLKVKDDEPTPHTEVHKKFLDNASQECIDAYVDWAFPPSKAEVWRKHFKGGYMRYFVSPVHFWFFMSCRQKPPSRPLVPKTCDDLFRHPLLRIAGYTGPASFVVPEYFTRDDAEFDGLTDLKSTSYYIFPHFGQKLFEYANQETFLGSFTAFYITHEAAWFVTAGSDDIRRFIVPHPALKRHWRWAEVLQMLDSSKDSGKGGRPPWCRLAPPRYHEAEQIARYLDIFGMMAKQWVELGQIRLSGQEHAKQSS</sequence>
<protein>
    <submittedName>
        <fullName evidence="1">Uncharacterized protein</fullName>
    </submittedName>
</protein>
<organism evidence="1 2">
    <name type="scientific">Thelephora ganbajun</name>
    <name type="common">Ganba fungus</name>
    <dbReference type="NCBI Taxonomy" id="370292"/>
    <lineage>
        <taxon>Eukaryota</taxon>
        <taxon>Fungi</taxon>
        <taxon>Dikarya</taxon>
        <taxon>Basidiomycota</taxon>
        <taxon>Agaricomycotina</taxon>
        <taxon>Agaricomycetes</taxon>
        <taxon>Thelephorales</taxon>
        <taxon>Thelephoraceae</taxon>
        <taxon>Thelephora</taxon>
    </lineage>
</organism>
<evidence type="ECO:0000313" key="2">
    <source>
        <dbReference type="Proteomes" id="UP000886501"/>
    </source>
</evidence>
<evidence type="ECO:0000313" key="1">
    <source>
        <dbReference type="EMBL" id="KAF9648694.1"/>
    </source>
</evidence>
<reference evidence="1" key="2">
    <citation type="journal article" date="2020" name="Nat. Commun.">
        <title>Large-scale genome sequencing of mycorrhizal fungi provides insights into the early evolution of symbiotic traits.</title>
        <authorList>
            <person name="Miyauchi S."/>
            <person name="Kiss E."/>
            <person name="Kuo A."/>
            <person name="Drula E."/>
            <person name="Kohler A."/>
            <person name="Sanchez-Garcia M."/>
            <person name="Morin E."/>
            <person name="Andreopoulos B."/>
            <person name="Barry K.W."/>
            <person name="Bonito G."/>
            <person name="Buee M."/>
            <person name="Carver A."/>
            <person name="Chen C."/>
            <person name="Cichocki N."/>
            <person name="Clum A."/>
            <person name="Culley D."/>
            <person name="Crous P.W."/>
            <person name="Fauchery L."/>
            <person name="Girlanda M."/>
            <person name="Hayes R.D."/>
            <person name="Keri Z."/>
            <person name="LaButti K."/>
            <person name="Lipzen A."/>
            <person name="Lombard V."/>
            <person name="Magnuson J."/>
            <person name="Maillard F."/>
            <person name="Murat C."/>
            <person name="Nolan M."/>
            <person name="Ohm R.A."/>
            <person name="Pangilinan J."/>
            <person name="Pereira M.F."/>
            <person name="Perotto S."/>
            <person name="Peter M."/>
            <person name="Pfister S."/>
            <person name="Riley R."/>
            <person name="Sitrit Y."/>
            <person name="Stielow J.B."/>
            <person name="Szollosi G."/>
            <person name="Zifcakova L."/>
            <person name="Stursova M."/>
            <person name="Spatafora J.W."/>
            <person name="Tedersoo L."/>
            <person name="Vaario L.M."/>
            <person name="Yamada A."/>
            <person name="Yan M."/>
            <person name="Wang P."/>
            <person name="Xu J."/>
            <person name="Bruns T."/>
            <person name="Baldrian P."/>
            <person name="Vilgalys R."/>
            <person name="Dunand C."/>
            <person name="Henrissat B."/>
            <person name="Grigoriev I.V."/>
            <person name="Hibbett D."/>
            <person name="Nagy L.G."/>
            <person name="Martin F.M."/>
        </authorList>
    </citation>
    <scope>NUCLEOTIDE SEQUENCE</scope>
    <source>
        <strain evidence="1">P2</strain>
    </source>
</reference>
<dbReference type="Proteomes" id="UP000886501">
    <property type="component" value="Unassembled WGS sequence"/>
</dbReference>
<dbReference type="EMBL" id="MU118009">
    <property type="protein sequence ID" value="KAF9648694.1"/>
    <property type="molecule type" value="Genomic_DNA"/>
</dbReference>
<name>A0ACB6ZGI7_THEGA</name>
<keyword evidence="2" id="KW-1185">Reference proteome</keyword>
<accession>A0ACB6ZGI7</accession>
<reference evidence="1" key="1">
    <citation type="submission" date="2019-10" db="EMBL/GenBank/DDBJ databases">
        <authorList>
            <consortium name="DOE Joint Genome Institute"/>
            <person name="Kuo A."/>
            <person name="Miyauchi S."/>
            <person name="Kiss E."/>
            <person name="Drula E."/>
            <person name="Kohler A."/>
            <person name="Sanchez-Garcia M."/>
            <person name="Andreopoulos B."/>
            <person name="Barry K.W."/>
            <person name="Bonito G."/>
            <person name="Buee M."/>
            <person name="Carver A."/>
            <person name="Chen C."/>
            <person name="Cichocki N."/>
            <person name="Clum A."/>
            <person name="Culley D."/>
            <person name="Crous P.W."/>
            <person name="Fauchery L."/>
            <person name="Girlanda M."/>
            <person name="Hayes R."/>
            <person name="Keri Z."/>
            <person name="Labutti K."/>
            <person name="Lipzen A."/>
            <person name="Lombard V."/>
            <person name="Magnuson J."/>
            <person name="Maillard F."/>
            <person name="Morin E."/>
            <person name="Murat C."/>
            <person name="Nolan M."/>
            <person name="Ohm R."/>
            <person name="Pangilinan J."/>
            <person name="Pereira M."/>
            <person name="Perotto S."/>
            <person name="Peter M."/>
            <person name="Riley R."/>
            <person name="Sitrit Y."/>
            <person name="Stielow B."/>
            <person name="Szollosi G."/>
            <person name="Zifcakova L."/>
            <person name="Stursova M."/>
            <person name="Spatafora J.W."/>
            <person name="Tedersoo L."/>
            <person name="Vaario L.-M."/>
            <person name="Yamada A."/>
            <person name="Yan M."/>
            <person name="Wang P."/>
            <person name="Xu J."/>
            <person name="Bruns T."/>
            <person name="Baldrian P."/>
            <person name="Vilgalys R."/>
            <person name="Henrissat B."/>
            <person name="Grigoriev I.V."/>
            <person name="Hibbett D."/>
            <person name="Nagy L.G."/>
            <person name="Martin F.M."/>
        </authorList>
    </citation>
    <scope>NUCLEOTIDE SEQUENCE</scope>
    <source>
        <strain evidence="1">P2</strain>
    </source>
</reference>
<proteinExistence type="predicted"/>
<gene>
    <name evidence="1" type="ORF">BDM02DRAFT_3260876</name>
</gene>